<dbReference type="AlphaFoldDB" id="A0A1M4Z7Y8"/>
<evidence type="ECO:0000256" key="1">
    <source>
        <dbReference type="SAM" id="Phobius"/>
    </source>
</evidence>
<feature type="transmembrane region" description="Helical" evidence="1">
    <location>
        <begin position="42"/>
        <end position="64"/>
    </location>
</feature>
<evidence type="ECO:0008006" key="4">
    <source>
        <dbReference type="Google" id="ProtNLM"/>
    </source>
</evidence>
<feature type="transmembrane region" description="Helical" evidence="1">
    <location>
        <begin position="139"/>
        <end position="158"/>
    </location>
</feature>
<keyword evidence="1" id="KW-0472">Membrane</keyword>
<evidence type="ECO:0000313" key="2">
    <source>
        <dbReference type="EMBL" id="SHF13716.1"/>
    </source>
</evidence>
<dbReference type="Proteomes" id="UP000184423">
    <property type="component" value="Unassembled WGS sequence"/>
</dbReference>
<keyword evidence="1" id="KW-1133">Transmembrane helix</keyword>
<gene>
    <name evidence="2" type="ORF">SAMN02746091_01845</name>
</gene>
<keyword evidence="3" id="KW-1185">Reference proteome</keyword>
<organism evidence="2 3">
    <name type="scientific">Caloramator proteoclasticus DSM 10124</name>
    <dbReference type="NCBI Taxonomy" id="1121262"/>
    <lineage>
        <taxon>Bacteria</taxon>
        <taxon>Bacillati</taxon>
        <taxon>Bacillota</taxon>
        <taxon>Clostridia</taxon>
        <taxon>Eubacteriales</taxon>
        <taxon>Clostridiaceae</taxon>
        <taxon>Caloramator</taxon>
    </lineage>
</organism>
<evidence type="ECO:0000313" key="3">
    <source>
        <dbReference type="Proteomes" id="UP000184423"/>
    </source>
</evidence>
<proteinExistence type="predicted"/>
<dbReference type="EMBL" id="FQVG01000037">
    <property type="protein sequence ID" value="SHF13716.1"/>
    <property type="molecule type" value="Genomic_DNA"/>
</dbReference>
<reference evidence="3" key="1">
    <citation type="submission" date="2016-11" db="EMBL/GenBank/DDBJ databases">
        <authorList>
            <person name="Varghese N."/>
            <person name="Submissions S."/>
        </authorList>
    </citation>
    <scope>NUCLEOTIDE SEQUENCE [LARGE SCALE GENOMIC DNA]</scope>
    <source>
        <strain evidence="3">DSM 10124</strain>
    </source>
</reference>
<feature type="transmembrane region" description="Helical" evidence="1">
    <location>
        <begin position="105"/>
        <end position="127"/>
    </location>
</feature>
<keyword evidence="1" id="KW-0812">Transmembrane</keyword>
<name>A0A1M4Z7Y8_9CLOT</name>
<sequence length="162" mass="18425">MRRNSLSTFIAALIPGVGYMYLGLYRKGLEALALFLLIKPVFSLFGLGVIGGILQFFIWIYAFVDTFKTASLLDAGKYVEDDYFIFSGFYSKDAYGNRKKIDIRYLINTLAVLLILAGVFSIVNKAFGTNELYIMVKSFVRQYFIPVVMVLGGFYLLLQNRR</sequence>
<dbReference type="RefSeq" id="WP_073249201.1">
    <property type="nucleotide sequence ID" value="NZ_FQVG01000037.1"/>
</dbReference>
<protein>
    <recommendedName>
        <fullName evidence="4">TM2 domain-containing protein</fullName>
    </recommendedName>
</protein>
<accession>A0A1M4Z7Y8</accession>